<reference evidence="3 4" key="1">
    <citation type="submission" date="2016-10" db="EMBL/GenBank/DDBJ databases">
        <authorList>
            <person name="de Groot N.N."/>
        </authorList>
    </citation>
    <scope>NUCLEOTIDE SEQUENCE [LARGE SCALE GENOMIC DNA]</scope>
    <source>
        <strain evidence="3 4">CGMCC 1.10959</strain>
    </source>
</reference>
<dbReference type="OrthoDB" id="9814072at2"/>
<dbReference type="AlphaFoldDB" id="A0A1I7CRB7"/>
<evidence type="ECO:0000259" key="2">
    <source>
        <dbReference type="PROSITE" id="PS50994"/>
    </source>
</evidence>
<dbReference type="InterPro" id="IPR012337">
    <property type="entry name" value="RNaseH-like_sf"/>
</dbReference>
<dbReference type="GO" id="GO:0015074">
    <property type="term" value="P:DNA integration"/>
    <property type="evidence" value="ECO:0007669"/>
    <property type="project" value="InterPro"/>
</dbReference>
<dbReference type="PROSITE" id="PS50994">
    <property type="entry name" value="INTEGRASE"/>
    <property type="match status" value="1"/>
</dbReference>
<dbReference type="InterPro" id="IPR001584">
    <property type="entry name" value="Integrase_cat-core"/>
</dbReference>
<organism evidence="3 4">
    <name type="scientific">Sedimentitalea nanhaiensis</name>
    <dbReference type="NCBI Taxonomy" id="999627"/>
    <lineage>
        <taxon>Bacteria</taxon>
        <taxon>Pseudomonadati</taxon>
        <taxon>Pseudomonadota</taxon>
        <taxon>Alphaproteobacteria</taxon>
        <taxon>Rhodobacterales</taxon>
        <taxon>Paracoccaceae</taxon>
        <taxon>Sedimentitalea</taxon>
    </lineage>
</organism>
<dbReference type="InterPro" id="IPR036397">
    <property type="entry name" value="RNaseH_sf"/>
</dbReference>
<dbReference type="eggNOG" id="COG2801">
    <property type="taxonomic scope" value="Bacteria"/>
</dbReference>
<name>A0A1I7CRB7_9RHOB</name>
<accession>A0A1I7CRB7</accession>
<protein>
    <submittedName>
        <fullName evidence="3">Putative transposase</fullName>
    </submittedName>
</protein>
<evidence type="ECO:0000313" key="4">
    <source>
        <dbReference type="Proteomes" id="UP000182466"/>
    </source>
</evidence>
<dbReference type="InterPro" id="IPR015378">
    <property type="entry name" value="Transposase-like_Mu_C"/>
</dbReference>
<dbReference type="RefSeq" id="WP_051372445.1">
    <property type="nucleotide sequence ID" value="NZ_FPAW01000019.1"/>
</dbReference>
<dbReference type="EMBL" id="FPAW01000019">
    <property type="protein sequence ID" value="SFU01962.1"/>
    <property type="molecule type" value="Genomic_DNA"/>
</dbReference>
<dbReference type="Gene3D" id="3.30.420.10">
    <property type="entry name" value="Ribonuclease H-like superfamily/Ribonuclease H"/>
    <property type="match status" value="1"/>
</dbReference>
<feature type="region of interest" description="Disordered" evidence="1">
    <location>
        <begin position="677"/>
        <end position="721"/>
    </location>
</feature>
<keyword evidence="4" id="KW-1185">Reference proteome</keyword>
<dbReference type="Pfam" id="PF09299">
    <property type="entry name" value="Mu-transpos_C"/>
    <property type="match status" value="1"/>
</dbReference>
<evidence type="ECO:0000256" key="1">
    <source>
        <dbReference type="SAM" id="MobiDB-lite"/>
    </source>
</evidence>
<dbReference type="Proteomes" id="UP000182466">
    <property type="component" value="Unassembled WGS sequence"/>
</dbReference>
<feature type="domain" description="Integrase catalytic" evidence="2">
    <location>
        <begin position="293"/>
        <end position="514"/>
    </location>
</feature>
<dbReference type="SUPFAM" id="SSF53098">
    <property type="entry name" value="Ribonuclease H-like"/>
    <property type="match status" value="1"/>
</dbReference>
<evidence type="ECO:0000313" key="3">
    <source>
        <dbReference type="EMBL" id="SFU01962.1"/>
    </source>
</evidence>
<dbReference type="GO" id="GO:0003676">
    <property type="term" value="F:nucleic acid binding"/>
    <property type="evidence" value="ECO:0007669"/>
    <property type="project" value="InterPro"/>
</dbReference>
<gene>
    <name evidence="3" type="ORF">SAMN05216236_11911</name>
</gene>
<sequence length="721" mass="80447">MLDIQPSPTLPRFAFGQYDEVIMEGISYRAIDSTEDGYVFARTDGTGVSESFPHAVLSQRVTLGGLEHRRDAFLPESAKRRLRAPAQELSTLAPKQQQKAKYHESLVRAFFEMEAEGKVKRTETSVKSALPEIMFKAGKYLSVPSEGDVIEAGGNKMIVPTKISASRLLKRVAAFSRDGMAALYGRGSGSSRPRRIGPDELALVSKTVRNYLVMEQPSIAQVVEDVRDAFIAENLRREELREKGEKAKSPLVMPSRETIRLEVKKLDPFITDIARFGLDEARKRNAPAGKGLELTRPLERVEMDEWKVDLMSLLATSGIWSILSDEEKASLGLEDSKKTRWYLTAAICTTTRCILAMKLSRSPSRRSAMQTIDMIVRDKGVWADAVGALTPWNMSGTPELIVTDCGSAFIDFDTRIGATDLGIDIDHGPAGMPEFRARIERIFGTMSKNLIGRFTGYTFSNTVVKGDYDAEARAALTTEDLSEALVRWVVDVYHRRPHAGLDGETPRNCWNRLVAKYGVAPMPLVELRRKALGTRLKRTVSKKGITVMGIRYHSEVLARWFMHATSKEVRVRFYSEDIGAIAVELNNQWIEVPSVFECYRGERAQTWILAAQDIRASVAAQKKVDEMVIFQAMTRIREINANALARQGLLVDDYSQERIAKLEDQMLIGFEVDETPHEARMPPATDGLGLELQTASSRPAQTATSPETPGDTDVTWSFGEK</sequence>
<dbReference type="STRING" id="999627.SAMN05216236_11911"/>
<proteinExistence type="predicted"/>
<feature type="compositionally biased region" description="Polar residues" evidence="1">
    <location>
        <begin position="693"/>
        <end position="707"/>
    </location>
</feature>